<reference evidence="3" key="1">
    <citation type="submission" date="2018-06" db="EMBL/GenBank/DDBJ databases">
        <authorList>
            <person name="Zhirakovskaya E."/>
        </authorList>
    </citation>
    <scope>NUCLEOTIDE SEQUENCE</scope>
</reference>
<proteinExistence type="predicted"/>
<dbReference type="EMBL" id="UOEI01000361">
    <property type="protein sequence ID" value="VAW03273.1"/>
    <property type="molecule type" value="Genomic_DNA"/>
</dbReference>
<feature type="transmembrane region" description="Helical" evidence="2">
    <location>
        <begin position="725"/>
        <end position="743"/>
    </location>
</feature>
<organism evidence="3">
    <name type="scientific">hydrothermal vent metagenome</name>
    <dbReference type="NCBI Taxonomy" id="652676"/>
    <lineage>
        <taxon>unclassified sequences</taxon>
        <taxon>metagenomes</taxon>
        <taxon>ecological metagenomes</taxon>
    </lineage>
</organism>
<feature type="transmembrane region" description="Helical" evidence="2">
    <location>
        <begin position="276"/>
        <end position="301"/>
    </location>
</feature>
<keyword evidence="2" id="KW-0472">Membrane</keyword>
<feature type="transmembrane region" description="Helical" evidence="2">
    <location>
        <begin position="107"/>
        <end position="128"/>
    </location>
</feature>
<feature type="transmembrane region" description="Helical" evidence="2">
    <location>
        <begin position="32"/>
        <end position="56"/>
    </location>
</feature>
<accession>A0A3B0SGK2</accession>
<protein>
    <recommendedName>
        <fullName evidence="4">Membrane protein 6-pyruvoyl-tetrahydropterin synthase-related domain-containing protein</fullName>
    </recommendedName>
</protein>
<evidence type="ECO:0008006" key="4">
    <source>
        <dbReference type="Google" id="ProtNLM"/>
    </source>
</evidence>
<feature type="transmembrane region" description="Helical" evidence="2">
    <location>
        <begin position="354"/>
        <end position="372"/>
    </location>
</feature>
<evidence type="ECO:0000256" key="2">
    <source>
        <dbReference type="SAM" id="Phobius"/>
    </source>
</evidence>
<feature type="transmembrane region" description="Helical" evidence="2">
    <location>
        <begin position="198"/>
        <end position="215"/>
    </location>
</feature>
<keyword evidence="2" id="KW-0812">Transmembrane</keyword>
<evidence type="ECO:0000313" key="3">
    <source>
        <dbReference type="EMBL" id="VAW03273.1"/>
    </source>
</evidence>
<feature type="transmembrane region" description="Helical" evidence="2">
    <location>
        <begin position="384"/>
        <end position="405"/>
    </location>
</feature>
<feature type="transmembrane region" description="Helical" evidence="2">
    <location>
        <begin position="227"/>
        <end position="255"/>
    </location>
</feature>
<feature type="region of interest" description="Disordered" evidence="1">
    <location>
        <begin position="1"/>
        <end position="24"/>
    </location>
</feature>
<evidence type="ECO:0000256" key="1">
    <source>
        <dbReference type="SAM" id="MobiDB-lite"/>
    </source>
</evidence>
<feature type="transmembrane region" description="Helical" evidence="2">
    <location>
        <begin position="331"/>
        <end position="347"/>
    </location>
</feature>
<feature type="transmembrane region" description="Helical" evidence="2">
    <location>
        <begin position="163"/>
        <end position="186"/>
    </location>
</feature>
<dbReference type="AlphaFoldDB" id="A0A3B0SGK2"/>
<keyword evidence="2" id="KW-1133">Transmembrane helix</keyword>
<sequence length="751" mass="82540">MTTAAPPNTPEVAEAPPPPSDGDAPKRSLSKWYIFGLLAAPTVLIFLTMSGILGPILRDGQSLLRVPYLFLANTPTGGDMGAHVLLPKVLMEDLLPSGRLLGWSMDWYAGFPVMYFYFPLPALATVLLDVVLPYGVAFKLVTIAGLVVLPTASYFFVKHLGFTKYVAAVAGVAGSLFVFMESYSIFGANIKSTLAGEFSFSWSFALSILYVGLVVNNYRHGKAFDPWAGIVLGFTAMAHIITTIVVVVATLPLVLAPLTAVFGGREKLSQSLRGSLGVLWTYVIGFGITAFWSIALGVNILGGMTTDMGWSPVKTIVGNYQNPGSPIPGEFVPILALGLVGMVWTLLRRDNVGIAIWMTLFPLAGYFFIAYFEFTVLYNARLLPYWFFGMYVFAGIAVAFAAAAFSRRLADTRRAALVAGVVAVILMVGGAGLSMHDLPGWVKWNYEGYEGKAVWPEYENLLKTVDALPPGRVMWEVNSDQNKYGTPMALMLFPFWSEDHPSMEGVFFESSLTTPFHFLNASEVSLKPSNPVRGINYRGMDFDRAVKHLAVYDVAYYVSFTEEAAQAAESYGLEVLARPSPWTVFALPESNRVDVATYEPVVWAGEEDFVDAALEWYDDVDNLDVWLVEDGPENWRRVTSVDQRFDELRQYNVDGEATITSFDDLSLSFSTNAVGLPHLVKVSYFPNWTVSGGDGVYRVAPSLMLVVPTEENVTLQFSNRWVENLGTVLTAITVIGLLVYAVVHRRRKADA</sequence>
<gene>
    <name evidence="3" type="ORF">MNBD_ACTINO01-498</name>
</gene>
<feature type="transmembrane region" description="Helical" evidence="2">
    <location>
        <begin position="140"/>
        <end position="157"/>
    </location>
</feature>
<name>A0A3B0SGK2_9ZZZZ</name>
<feature type="transmembrane region" description="Helical" evidence="2">
    <location>
        <begin position="417"/>
        <end position="435"/>
    </location>
</feature>